<dbReference type="EMBL" id="HACA01004115">
    <property type="protein sequence ID" value="CDW21476.1"/>
    <property type="molecule type" value="Transcribed_RNA"/>
</dbReference>
<name>A0A0K2T7P4_LEPSM</name>
<reference evidence="1" key="1">
    <citation type="submission" date="2014-05" db="EMBL/GenBank/DDBJ databases">
        <authorList>
            <person name="Chronopoulou M."/>
        </authorList>
    </citation>
    <scope>NUCLEOTIDE SEQUENCE</scope>
    <source>
        <tissue evidence="1">Whole organism</tissue>
    </source>
</reference>
<sequence length="38" mass="4323">MYLLFCDVSDNIFLLKGVPVSSVRDKADIRDLLRIPVT</sequence>
<dbReference type="AlphaFoldDB" id="A0A0K2T7P4"/>
<organism evidence="1">
    <name type="scientific">Lepeophtheirus salmonis</name>
    <name type="common">Salmon louse</name>
    <name type="synonym">Caligus salmonis</name>
    <dbReference type="NCBI Taxonomy" id="72036"/>
    <lineage>
        <taxon>Eukaryota</taxon>
        <taxon>Metazoa</taxon>
        <taxon>Ecdysozoa</taxon>
        <taxon>Arthropoda</taxon>
        <taxon>Crustacea</taxon>
        <taxon>Multicrustacea</taxon>
        <taxon>Hexanauplia</taxon>
        <taxon>Copepoda</taxon>
        <taxon>Siphonostomatoida</taxon>
        <taxon>Caligidae</taxon>
        <taxon>Lepeophtheirus</taxon>
    </lineage>
</organism>
<protein>
    <submittedName>
        <fullName evidence="1">Uncharacterized protein</fullName>
    </submittedName>
</protein>
<proteinExistence type="predicted"/>
<evidence type="ECO:0000313" key="1">
    <source>
        <dbReference type="EMBL" id="CDW21476.1"/>
    </source>
</evidence>
<accession>A0A0K2T7P4</accession>